<protein>
    <submittedName>
        <fullName evidence="3">Uncharacterized protein LOC105175558 isoform X1</fullName>
    </submittedName>
</protein>
<accession>A0A8M8VBX3</accession>
<evidence type="ECO:0000313" key="3">
    <source>
        <dbReference type="RefSeq" id="XP_020553814.1"/>
    </source>
</evidence>
<reference evidence="3" key="1">
    <citation type="submission" date="2025-08" db="UniProtKB">
        <authorList>
            <consortium name="RefSeq"/>
        </authorList>
    </citation>
    <scope>IDENTIFICATION</scope>
</reference>
<sequence>MQEFNESQRTNSTGNRKIKIQAPVPLELLGKMKKMALSLYPQNPLVGNGTLPFHSFNGSSVSSNGCWSKHRNDVSYNQLQKFWCELTPQARRNLLRIDKQTLFEHARKNMYFSRCNGLLLEGFFQIVMYGKSLQQDAAGGRYSARATDNQSDGDLCMANERQDDAQDPSVHPWGGLTAVRDGTLTLLDCYLYSKSLKGFQTVFDSACARERERELLYLDACGGGGRGWINQGIAGYGRGHGTRETCALHTARLSVETLVDFWSALGEETRHSLLRMKEKILLKGSCIGMLWCFLAFPFCFFGLFQSRLMSARIKVILPYHYSPVLVGFELVSLLFIFIYLKLNLSHKKQHFFWRRTAF</sequence>
<name>A0A8M8VBX3_SESIN</name>
<gene>
    <name evidence="3" type="primary">LOC105175558</name>
</gene>
<dbReference type="PANTHER" id="PTHR16897">
    <property type="entry name" value="OS10G0105400 PROTEIN"/>
    <property type="match status" value="1"/>
</dbReference>
<evidence type="ECO:0000313" key="2">
    <source>
        <dbReference type="Proteomes" id="UP000504604"/>
    </source>
</evidence>
<keyword evidence="2" id="KW-1185">Reference proteome</keyword>
<dbReference type="GeneID" id="105175558"/>
<keyword evidence="1" id="KW-1133">Transmembrane helix</keyword>
<keyword evidence="1" id="KW-0812">Transmembrane</keyword>
<feature type="transmembrane region" description="Helical" evidence="1">
    <location>
        <begin position="280"/>
        <end position="304"/>
    </location>
</feature>
<dbReference type="OrthoDB" id="567691at2759"/>
<dbReference type="RefSeq" id="XP_020553814.1">
    <property type="nucleotide sequence ID" value="XM_020698155.1"/>
</dbReference>
<dbReference type="PANTHER" id="PTHR16897:SF2">
    <property type="entry name" value="OS03G0226600 PROTEIN"/>
    <property type="match status" value="1"/>
</dbReference>
<organism evidence="2 3">
    <name type="scientific">Sesamum indicum</name>
    <name type="common">Oriental sesame</name>
    <name type="synonym">Sesamum orientale</name>
    <dbReference type="NCBI Taxonomy" id="4182"/>
    <lineage>
        <taxon>Eukaryota</taxon>
        <taxon>Viridiplantae</taxon>
        <taxon>Streptophyta</taxon>
        <taxon>Embryophyta</taxon>
        <taxon>Tracheophyta</taxon>
        <taxon>Spermatophyta</taxon>
        <taxon>Magnoliopsida</taxon>
        <taxon>eudicotyledons</taxon>
        <taxon>Gunneridae</taxon>
        <taxon>Pentapetalae</taxon>
        <taxon>asterids</taxon>
        <taxon>lamiids</taxon>
        <taxon>Lamiales</taxon>
        <taxon>Pedaliaceae</taxon>
        <taxon>Sesamum</taxon>
    </lineage>
</organism>
<proteinExistence type="predicted"/>
<keyword evidence="1" id="KW-0472">Membrane</keyword>
<feature type="transmembrane region" description="Helical" evidence="1">
    <location>
        <begin position="324"/>
        <end position="344"/>
    </location>
</feature>
<dbReference type="AlphaFoldDB" id="A0A8M8VBX3"/>
<dbReference type="Proteomes" id="UP000504604">
    <property type="component" value="Linkage group LG12"/>
</dbReference>
<evidence type="ECO:0000256" key="1">
    <source>
        <dbReference type="SAM" id="Phobius"/>
    </source>
</evidence>